<gene>
    <name evidence="1" type="ORF">VNE69_09027</name>
</gene>
<organism evidence="1 2">
    <name type="scientific">Vairimorpha necatrix</name>
    <dbReference type="NCBI Taxonomy" id="6039"/>
    <lineage>
        <taxon>Eukaryota</taxon>
        <taxon>Fungi</taxon>
        <taxon>Fungi incertae sedis</taxon>
        <taxon>Microsporidia</taxon>
        <taxon>Nosematidae</taxon>
        <taxon>Vairimorpha</taxon>
    </lineage>
</organism>
<proteinExistence type="predicted"/>
<accession>A0AAX4JF47</accession>
<dbReference type="EMBL" id="CP142734">
    <property type="protein sequence ID" value="WUR04472.1"/>
    <property type="molecule type" value="Genomic_DNA"/>
</dbReference>
<evidence type="ECO:0000313" key="2">
    <source>
        <dbReference type="Proteomes" id="UP001334084"/>
    </source>
</evidence>
<keyword evidence="2" id="KW-1185">Reference proteome</keyword>
<dbReference type="RefSeq" id="XP_065330617.1">
    <property type="nucleotide sequence ID" value="XM_065474545.1"/>
</dbReference>
<evidence type="ECO:0000313" key="1">
    <source>
        <dbReference type="EMBL" id="WUR04472.1"/>
    </source>
</evidence>
<name>A0AAX4JF47_9MICR</name>
<protein>
    <submittedName>
        <fullName evidence="1">Uncharacterized protein</fullName>
    </submittedName>
</protein>
<dbReference type="Proteomes" id="UP001334084">
    <property type="component" value="Chromosome 9"/>
</dbReference>
<reference evidence="1" key="1">
    <citation type="journal article" date="2024" name="BMC Genomics">
        <title>Functional annotation of a divergent genome using sequence and structure-based similarity.</title>
        <authorList>
            <person name="Svedberg D."/>
            <person name="Winiger R.R."/>
            <person name="Berg A."/>
            <person name="Sharma H."/>
            <person name="Tellgren-Roth C."/>
            <person name="Debrunner-Vossbrinck B.A."/>
            <person name="Vossbrinck C.R."/>
            <person name="Barandun J."/>
        </authorList>
    </citation>
    <scope>NUCLEOTIDE SEQUENCE</scope>
    <source>
        <strain evidence="1">Illinois isolate</strain>
    </source>
</reference>
<dbReference type="KEGG" id="vnx:VNE69_09027"/>
<dbReference type="AlphaFoldDB" id="A0AAX4JF47"/>
<sequence>MDVSKLISLIVFIQGSKDDCSIIFMSLQNKLKFGEFNKFYIGNRYLEVKLTYDKTTHELVSFISSHNSNDNKEEYLQYIKVKCVNKSIKDVVNEFEEALIHKFILLRLKDIVVIYDPSCWENNLTYKKIINELKKLNRIRKENKDCSKISYEFIIHKNTFLYEVFKMKNFSKNIQNEQDRDNQQPRIVSENGKKYLSFFIIVNSICYHFEINIQELRVYKLFNLYLPTKYHLDPRDNLICQLFNELYMFSYIEDIQTLDNDFMPNSVKNKIQSDDKKFEIEIENDKVKFLHKSKIFEYFKSNRNFGIEKCYDEIVEFAEKILKFKQDKESCKIVELFFRLINCDVGIENYTKILFRKSETASNIIFAHVLLYHEIIEVSELNTIIENVDINIDRRKELVRTLLDNLSDGVYPSSNYLIKFFLFNEAENYIKENDVKDSIFSRLMRIANLLKARETSFRFWHWITPMSCIPKETFNLATMINELLKCHYNEILSAGTEKMQDLNKAASCFTQKYNSLVFLIPSDESSDISYRKNASRGYYREGLYLSIKTLIKISENEALEVSRKSTTILKEEVKILEQNIQNGIIDKHYILQFTKSVKELLAKLIRIQNNDDLIRIMDNAAKKKSGNLLDIRKREKFEKKLKMDLEEVLKKIYKKSSELFVQVYSITMNINKEIINEYKKEEEEILSKKIRSITVKNAQLFNVVDLSNIVIPIVKKKYLRNKQLVMHYEKYRDSIIRFDDYRVLIEIYIRYGEEALLETLMKYQKNYFKYKIN</sequence>
<dbReference type="GeneID" id="90542306"/>